<keyword evidence="3" id="KW-1185">Reference proteome</keyword>
<dbReference type="Pfam" id="PF00326">
    <property type="entry name" value="Peptidase_S9"/>
    <property type="match status" value="1"/>
</dbReference>
<reference evidence="2 3" key="1">
    <citation type="submission" date="2021-10" db="EMBL/GenBank/DDBJ databases">
        <authorList>
            <person name="Criscuolo A."/>
        </authorList>
    </citation>
    <scope>NUCLEOTIDE SEQUENCE [LARGE SCALE GENOMIC DNA]</scope>
    <source>
        <strain evidence="3">CIP 111883</strain>
    </source>
</reference>
<evidence type="ECO:0000313" key="3">
    <source>
        <dbReference type="Proteomes" id="UP000789833"/>
    </source>
</evidence>
<dbReference type="InterPro" id="IPR029058">
    <property type="entry name" value="AB_hydrolase_fold"/>
</dbReference>
<dbReference type="InterPro" id="IPR001375">
    <property type="entry name" value="Peptidase_S9_cat"/>
</dbReference>
<evidence type="ECO:0000259" key="1">
    <source>
        <dbReference type="Pfam" id="PF00326"/>
    </source>
</evidence>
<organism evidence="2 3">
    <name type="scientific">Sutcliffiella rhizosphaerae</name>
    <dbReference type="NCBI Taxonomy" id="2880967"/>
    <lineage>
        <taxon>Bacteria</taxon>
        <taxon>Bacillati</taxon>
        <taxon>Bacillota</taxon>
        <taxon>Bacilli</taxon>
        <taxon>Bacillales</taxon>
        <taxon>Bacillaceae</taxon>
        <taxon>Sutcliffiella</taxon>
    </lineage>
</organism>
<gene>
    <name evidence="2" type="ORF">BACCIP111883_04095</name>
</gene>
<proteinExistence type="predicted"/>
<name>A0ABN8AGF1_9BACI</name>
<dbReference type="Proteomes" id="UP000789833">
    <property type="component" value="Unassembled WGS sequence"/>
</dbReference>
<protein>
    <recommendedName>
        <fullName evidence="1">Peptidase S9 prolyl oligopeptidase catalytic domain-containing protein</fullName>
    </recommendedName>
</protein>
<sequence>MGATMWDERDRYIRNSPIFDFHKIKAPVLIFQGTRDHLCHAEAGPMFSSLKRLDKTAQLVLYDEEHYKGSWRHENIEDFY</sequence>
<feature type="domain" description="Peptidase S9 prolyl oligopeptidase catalytic" evidence="1">
    <location>
        <begin position="4"/>
        <end position="72"/>
    </location>
</feature>
<evidence type="ECO:0000313" key="2">
    <source>
        <dbReference type="EMBL" id="CAG9623294.1"/>
    </source>
</evidence>
<comment type="caution">
    <text evidence="2">The sequence shown here is derived from an EMBL/GenBank/DDBJ whole genome shotgun (WGS) entry which is preliminary data.</text>
</comment>
<dbReference type="Gene3D" id="3.40.50.1820">
    <property type="entry name" value="alpha/beta hydrolase"/>
    <property type="match status" value="1"/>
</dbReference>
<dbReference type="SUPFAM" id="SSF53474">
    <property type="entry name" value="alpha/beta-Hydrolases"/>
    <property type="match status" value="1"/>
</dbReference>
<accession>A0ABN8AGF1</accession>
<dbReference type="EMBL" id="CAKJTJ010000042">
    <property type="protein sequence ID" value="CAG9623294.1"/>
    <property type="molecule type" value="Genomic_DNA"/>
</dbReference>